<reference evidence="1 2" key="1">
    <citation type="journal article" date="2012" name="Science">
        <title>The Paleozoic origin of enzymatic lignin decomposition reconstructed from 31 fungal genomes.</title>
        <authorList>
            <person name="Floudas D."/>
            <person name="Binder M."/>
            <person name="Riley R."/>
            <person name="Barry K."/>
            <person name="Blanchette R.A."/>
            <person name="Henrissat B."/>
            <person name="Martinez A.T."/>
            <person name="Otillar R."/>
            <person name="Spatafora J.W."/>
            <person name="Yadav J.S."/>
            <person name="Aerts A."/>
            <person name="Benoit I."/>
            <person name="Boyd A."/>
            <person name="Carlson A."/>
            <person name="Copeland A."/>
            <person name="Coutinho P.M."/>
            <person name="de Vries R.P."/>
            <person name="Ferreira P."/>
            <person name="Findley K."/>
            <person name="Foster B."/>
            <person name="Gaskell J."/>
            <person name="Glotzer D."/>
            <person name="Gorecki P."/>
            <person name="Heitman J."/>
            <person name="Hesse C."/>
            <person name="Hori C."/>
            <person name="Igarashi K."/>
            <person name="Jurgens J.A."/>
            <person name="Kallen N."/>
            <person name="Kersten P."/>
            <person name="Kohler A."/>
            <person name="Kuees U."/>
            <person name="Kumar T.K.A."/>
            <person name="Kuo A."/>
            <person name="LaButti K."/>
            <person name="Larrondo L.F."/>
            <person name="Lindquist E."/>
            <person name="Ling A."/>
            <person name="Lombard V."/>
            <person name="Lucas S."/>
            <person name="Lundell T."/>
            <person name="Martin R."/>
            <person name="McLaughlin D.J."/>
            <person name="Morgenstern I."/>
            <person name="Morin E."/>
            <person name="Murat C."/>
            <person name="Nagy L.G."/>
            <person name="Nolan M."/>
            <person name="Ohm R.A."/>
            <person name="Patyshakuliyeva A."/>
            <person name="Rokas A."/>
            <person name="Ruiz-Duenas F.J."/>
            <person name="Sabat G."/>
            <person name="Salamov A."/>
            <person name="Samejima M."/>
            <person name="Schmutz J."/>
            <person name="Slot J.C."/>
            <person name="St John F."/>
            <person name="Stenlid J."/>
            <person name="Sun H."/>
            <person name="Sun S."/>
            <person name="Syed K."/>
            <person name="Tsang A."/>
            <person name="Wiebenga A."/>
            <person name="Young D."/>
            <person name="Pisabarro A."/>
            <person name="Eastwood D.C."/>
            <person name="Martin F."/>
            <person name="Cullen D."/>
            <person name="Grigoriev I.V."/>
            <person name="Hibbett D.S."/>
        </authorList>
    </citation>
    <scope>NUCLEOTIDE SEQUENCE [LARGE SCALE GENOMIC DNA]</scope>
    <source>
        <strain evidence="1 2">ATCC 11539</strain>
    </source>
</reference>
<gene>
    <name evidence="1" type="ORF">GLOTRDRAFT_131684</name>
</gene>
<proteinExistence type="predicted"/>
<dbReference type="GeneID" id="19302358"/>
<dbReference type="Proteomes" id="UP000030669">
    <property type="component" value="Unassembled WGS sequence"/>
</dbReference>
<evidence type="ECO:0000313" key="1">
    <source>
        <dbReference type="EMBL" id="EPQ52443.1"/>
    </source>
</evidence>
<dbReference type="HOGENOM" id="CLU_411052_0_0_1"/>
<name>S7PY47_GLOTA</name>
<evidence type="ECO:0000313" key="2">
    <source>
        <dbReference type="Proteomes" id="UP000030669"/>
    </source>
</evidence>
<dbReference type="AlphaFoldDB" id="S7PY47"/>
<dbReference type="EMBL" id="KB469307">
    <property type="protein sequence ID" value="EPQ52443.1"/>
    <property type="molecule type" value="Genomic_DNA"/>
</dbReference>
<protein>
    <submittedName>
        <fullName evidence="1">Uncharacterized protein</fullName>
    </submittedName>
</protein>
<accession>S7PY47</accession>
<dbReference type="RefSeq" id="XP_007868758.1">
    <property type="nucleotide sequence ID" value="XM_007870567.1"/>
</dbReference>
<organism evidence="1 2">
    <name type="scientific">Gloeophyllum trabeum (strain ATCC 11539 / FP-39264 / Madison 617)</name>
    <name type="common">Brown rot fungus</name>
    <dbReference type="NCBI Taxonomy" id="670483"/>
    <lineage>
        <taxon>Eukaryota</taxon>
        <taxon>Fungi</taxon>
        <taxon>Dikarya</taxon>
        <taxon>Basidiomycota</taxon>
        <taxon>Agaricomycotina</taxon>
        <taxon>Agaricomycetes</taxon>
        <taxon>Gloeophyllales</taxon>
        <taxon>Gloeophyllaceae</taxon>
        <taxon>Gloeophyllum</taxon>
    </lineage>
</organism>
<keyword evidence="2" id="KW-1185">Reference proteome</keyword>
<dbReference type="KEGG" id="gtr:GLOTRDRAFT_131684"/>
<sequence length="625" mass="70652">MSDVQRLPLTLQHQVIECYLEDATPADRHDPYPYDECTRLMLVCHDWESFIVELTIFWKNITITDSGAMGRAIMWSGDEPLDIRGRLIDVEEEEDLSRLDLLLQYRGRIRSLDLITSRMVLAQWDADRYTEVSVLEDLVLEMIHGTHDDPETREEDLLAIFKTSTLRTVELKGFTDREASTLMTKRVEALRLQGMTFTVTDREDMRRPWKTQKDESIILHALDSMESIRRLDVDSGLFGETARYPQDVSLPTLHSLSFIIKTKEHAKGLGLLHAPNLQNACVEFLALPNDLNSELPSISRMLDTIPWNTEMSVARFVLEETDGLCITFAEGSLEVLKMHFHHVGELGTILRLLRYNLSRCLGKVKNLHILMHDGQKAVKKLETEALVLLLSGAPELHHLAVQVPMTAIGETIEKFEIFRTQQPLHGLLIGPDDVLKPSRVELDRLASIAVGITQAEDARFLTYLEAPVLQHASFKVSAADEDISSILESVAPHLHKITENRPLPFSEFQLLGRTRHNVHITLGDGEGHLPGIDLQFKEIRAQAALLHSLAAHVAPCFRLVDNVSIRKGDGYADGTGAAWCQIFRPMLKVRMLRVEGQGAKAMPSGIAYRDNNRDTHRPLFPAYSR</sequence>
<dbReference type="OrthoDB" id="2866324at2759"/>